<evidence type="ECO:0000313" key="2">
    <source>
        <dbReference type="Proteomes" id="UP000295344"/>
    </source>
</evidence>
<keyword evidence="2" id="KW-1185">Reference proteome</keyword>
<accession>A0A4V3EAZ1</accession>
<dbReference type="RefSeq" id="WP_344461188.1">
    <property type="nucleotide sequence ID" value="NZ_BAAARP010000001.1"/>
</dbReference>
<name>A0A4V3EAZ1_9MICO</name>
<protein>
    <submittedName>
        <fullName evidence="1">Uncharacterized protein</fullName>
    </submittedName>
</protein>
<reference evidence="1 2" key="1">
    <citation type="submission" date="2019-03" db="EMBL/GenBank/DDBJ databases">
        <title>Genomic Encyclopedia of Archaeal and Bacterial Type Strains, Phase II (KMG-II): from individual species to whole genera.</title>
        <authorList>
            <person name="Goeker M."/>
        </authorList>
    </citation>
    <scope>NUCLEOTIDE SEQUENCE [LARGE SCALE GENOMIC DNA]</scope>
    <source>
        <strain evidence="1 2">DSM 24782</strain>
    </source>
</reference>
<dbReference type="EMBL" id="SOAM01000001">
    <property type="protein sequence ID" value="TDS79674.1"/>
    <property type="molecule type" value="Genomic_DNA"/>
</dbReference>
<proteinExistence type="predicted"/>
<comment type="caution">
    <text evidence="1">The sequence shown here is derived from an EMBL/GenBank/DDBJ whole genome shotgun (WGS) entry which is preliminary data.</text>
</comment>
<gene>
    <name evidence="1" type="ORF">CLV52_0211</name>
</gene>
<dbReference type="AlphaFoldDB" id="A0A4V3EAZ1"/>
<organism evidence="1 2">
    <name type="scientific">Amnibacterium kyonggiense</name>
    <dbReference type="NCBI Taxonomy" id="595671"/>
    <lineage>
        <taxon>Bacteria</taxon>
        <taxon>Bacillati</taxon>
        <taxon>Actinomycetota</taxon>
        <taxon>Actinomycetes</taxon>
        <taxon>Micrococcales</taxon>
        <taxon>Microbacteriaceae</taxon>
        <taxon>Amnibacterium</taxon>
    </lineage>
</organism>
<dbReference type="Proteomes" id="UP000295344">
    <property type="component" value="Unassembled WGS sequence"/>
</dbReference>
<evidence type="ECO:0000313" key="1">
    <source>
        <dbReference type="EMBL" id="TDS79674.1"/>
    </source>
</evidence>
<sequence>MSAHASLSASLSRATRVVSTVPSEVRIVSGAVAVLAVAAGVMSADWRLGIPIVVAISIAVLLRANAALSAGAHDHGELASIERVLREDEATYPVEALGFEVGRERLIRSVRALRARSVRRLRASTEPIG</sequence>